<feature type="modified residue" description="4-aspartylphosphate" evidence="5">
    <location>
        <position position="390"/>
    </location>
</feature>
<dbReference type="Gene3D" id="3.40.50.2300">
    <property type="match status" value="2"/>
</dbReference>
<dbReference type="SMART" id="SM00387">
    <property type="entry name" value="HATPase_c"/>
    <property type="match status" value="1"/>
</dbReference>
<dbReference type="SUPFAM" id="SSF52172">
    <property type="entry name" value="CheY-like"/>
    <property type="match status" value="2"/>
</dbReference>
<organism evidence="9">
    <name type="scientific">uncultured Thiotrichaceae bacterium</name>
    <dbReference type="NCBI Taxonomy" id="298394"/>
    <lineage>
        <taxon>Bacteria</taxon>
        <taxon>Pseudomonadati</taxon>
        <taxon>Pseudomonadota</taxon>
        <taxon>Gammaproteobacteria</taxon>
        <taxon>Thiotrichales</taxon>
        <taxon>Thiotrichaceae</taxon>
        <taxon>environmental samples</taxon>
    </lineage>
</organism>
<evidence type="ECO:0000256" key="6">
    <source>
        <dbReference type="SAM" id="Coils"/>
    </source>
</evidence>
<dbReference type="FunFam" id="3.30.565.10:FF:000010">
    <property type="entry name" value="Sensor histidine kinase RcsC"/>
    <property type="match status" value="1"/>
</dbReference>
<protein>
    <recommendedName>
        <fullName evidence="2">histidine kinase</fullName>
        <ecNumber evidence="2">2.7.13.3</ecNumber>
    </recommendedName>
</protein>
<dbReference type="CDD" id="cd17546">
    <property type="entry name" value="REC_hyHK_CKI1_RcsC-like"/>
    <property type="match status" value="1"/>
</dbReference>
<dbReference type="Pfam" id="PF00072">
    <property type="entry name" value="Response_reg"/>
    <property type="match status" value="1"/>
</dbReference>
<dbReference type="InterPro" id="IPR003661">
    <property type="entry name" value="HisK_dim/P_dom"/>
</dbReference>
<keyword evidence="9" id="KW-0808">Transferase</keyword>
<feature type="coiled-coil region" evidence="6">
    <location>
        <begin position="60"/>
        <end position="88"/>
    </location>
</feature>
<dbReference type="CDD" id="cd16922">
    <property type="entry name" value="HATPase_EvgS-ArcB-TorS-like"/>
    <property type="match status" value="1"/>
</dbReference>
<dbReference type="InterPro" id="IPR004358">
    <property type="entry name" value="Sig_transdc_His_kin-like_C"/>
</dbReference>
<dbReference type="Pfam" id="PF02518">
    <property type="entry name" value="HATPase_c"/>
    <property type="match status" value="1"/>
</dbReference>
<evidence type="ECO:0000256" key="1">
    <source>
        <dbReference type="ARBA" id="ARBA00000085"/>
    </source>
</evidence>
<keyword evidence="3 5" id="KW-0597">Phosphoprotein</keyword>
<dbReference type="Gene3D" id="3.30.565.10">
    <property type="entry name" value="Histidine kinase-like ATPase, C-terminal domain"/>
    <property type="match status" value="1"/>
</dbReference>
<dbReference type="SMART" id="SM00448">
    <property type="entry name" value="REC"/>
    <property type="match status" value="2"/>
</dbReference>
<dbReference type="PRINTS" id="PR00344">
    <property type="entry name" value="BCTRLSENSOR"/>
</dbReference>
<feature type="modified residue" description="4-aspartylphosphate" evidence="5">
    <location>
        <position position="540"/>
    </location>
</feature>
<dbReference type="PANTHER" id="PTHR45339">
    <property type="entry name" value="HYBRID SIGNAL TRANSDUCTION HISTIDINE KINASE J"/>
    <property type="match status" value="1"/>
</dbReference>
<feature type="domain" description="Response regulatory" evidence="8">
    <location>
        <begin position="336"/>
        <end position="451"/>
    </location>
</feature>
<evidence type="ECO:0000256" key="4">
    <source>
        <dbReference type="ARBA" id="ARBA00023012"/>
    </source>
</evidence>
<dbReference type="SUPFAM" id="SSF47384">
    <property type="entry name" value="Homodimeric domain of signal transducing histidine kinase"/>
    <property type="match status" value="1"/>
</dbReference>
<evidence type="ECO:0000256" key="3">
    <source>
        <dbReference type="ARBA" id="ARBA00022553"/>
    </source>
</evidence>
<dbReference type="InterPro" id="IPR003594">
    <property type="entry name" value="HATPase_dom"/>
</dbReference>
<keyword evidence="6" id="KW-0175">Coiled coil</keyword>
<dbReference type="InterPro" id="IPR036890">
    <property type="entry name" value="HATPase_C_sf"/>
</dbReference>
<dbReference type="SMART" id="SM00388">
    <property type="entry name" value="HisKA"/>
    <property type="match status" value="1"/>
</dbReference>
<evidence type="ECO:0000313" key="9">
    <source>
        <dbReference type="EMBL" id="CAA6827602.1"/>
    </source>
</evidence>
<reference evidence="9" key="1">
    <citation type="submission" date="2020-01" db="EMBL/GenBank/DDBJ databases">
        <authorList>
            <person name="Meier V. D."/>
            <person name="Meier V D."/>
        </authorList>
    </citation>
    <scope>NUCLEOTIDE SEQUENCE</scope>
    <source>
        <strain evidence="9">HLG_WM_MAG_07</strain>
    </source>
</reference>
<keyword evidence="9" id="KW-0418">Kinase</keyword>
<dbReference type="InterPro" id="IPR005467">
    <property type="entry name" value="His_kinase_dom"/>
</dbReference>
<proteinExistence type="predicted"/>
<gene>
    <name evidence="9" type="ORF">HELGO_WM8433</name>
</gene>
<dbReference type="SUPFAM" id="SSF55874">
    <property type="entry name" value="ATPase domain of HSP90 chaperone/DNA topoisomerase II/histidine kinase"/>
    <property type="match status" value="1"/>
</dbReference>
<sequence>MNKNNKTEKLERSLTRQLKSVNLHFDEVPPDLEQWQAFLNSVNSAYVGNKETRYILERSLDESSQEMSKLYEDLKQETEQRIKALQESDEKTRFMANMSHEIRTPINGVLGSLEIVKNNTILNKQQKLFVGTAAKSAENLLDIINNILDFSKISSDQLELENINFDIYQLVEDITSIAYVNANDKGIDVSWNIDKAIPARIKGDPTKTRQILSNLLSNAIKFTEKGSVTTRISLLKEDLASCKLRLEVEDTGIGISPEMQQNIFDAFIQEDSSTTRRYGGTGLGLTIIKELTQLMGGQVFVKSNKGQGTTFWADIPFETLVDENIDAFDDSLSGLRILAVDEDKANLSILEHYLTHWNIDVDVTSSAGEGLNYLSNSLAVANPYDIFIVDWFLSDAQGLEFSRAINTQEAFRNIPKIMLNPSSEQLQKIPGITLEKPIRNNMLKDVLLECLHAHGNKHLQRIQKKKTLEANLNTLKKTQMKPRKKDPNTIDVLLAEDNELNALIAVTMMEEMNLTVRHVSDGKQALNAMKIAKFHIVLMDMHMPVMDGYEATQKIREWEREMQKEPITIIALTANALSGDREKCLAEGMNDYVSKPVTQEGLTSVVSRWIDRALLAEA</sequence>
<dbReference type="PROSITE" id="PS50110">
    <property type="entry name" value="RESPONSE_REGULATORY"/>
    <property type="match status" value="2"/>
</dbReference>
<feature type="domain" description="Response regulatory" evidence="8">
    <location>
        <begin position="491"/>
        <end position="610"/>
    </location>
</feature>
<evidence type="ECO:0000256" key="5">
    <source>
        <dbReference type="PROSITE-ProRule" id="PRU00169"/>
    </source>
</evidence>
<dbReference type="InterPro" id="IPR001789">
    <property type="entry name" value="Sig_transdc_resp-reg_receiver"/>
</dbReference>
<dbReference type="InterPro" id="IPR011006">
    <property type="entry name" value="CheY-like_superfamily"/>
</dbReference>
<accession>A0A6S6UGR9</accession>
<name>A0A6S6UGR9_9GAMM</name>
<dbReference type="Gene3D" id="1.10.287.130">
    <property type="match status" value="1"/>
</dbReference>
<evidence type="ECO:0000259" key="8">
    <source>
        <dbReference type="PROSITE" id="PS50110"/>
    </source>
</evidence>
<dbReference type="EC" id="2.7.13.3" evidence="2"/>
<dbReference type="AlphaFoldDB" id="A0A6S6UGR9"/>
<keyword evidence="4" id="KW-0902">Two-component regulatory system</keyword>
<comment type="catalytic activity">
    <reaction evidence="1">
        <text>ATP + protein L-histidine = ADP + protein N-phospho-L-histidine.</text>
        <dbReference type="EC" id="2.7.13.3"/>
    </reaction>
</comment>
<evidence type="ECO:0000256" key="2">
    <source>
        <dbReference type="ARBA" id="ARBA00012438"/>
    </source>
</evidence>
<dbReference type="PANTHER" id="PTHR45339:SF1">
    <property type="entry name" value="HYBRID SIGNAL TRANSDUCTION HISTIDINE KINASE J"/>
    <property type="match status" value="1"/>
</dbReference>
<feature type="domain" description="Histidine kinase" evidence="7">
    <location>
        <begin position="97"/>
        <end position="319"/>
    </location>
</feature>
<dbReference type="CDD" id="cd00082">
    <property type="entry name" value="HisKA"/>
    <property type="match status" value="1"/>
</dbReference>
<evidence type="ECO:0000259" key="7">
    <source>
        <dbReference type="PROSITE" id="PS50109"/>
    </source>
</evidence>
<dbReference type="InterPro" id="IPR036097">
    <property type="entry name" value="HisK_dim/P_sf"/>
</dbReference>
<dbReference type="PROSITE" id="PS50109">
    <property type="entry name" value="HIS_KIN"/>
    <property type="match status" value="1"/>
</dbReference>
<dbReference type="Pfam" id="PF00512">
    <property type="entry name" value="HisKA"/>
    <property type="match status" value="1"/>
</dbReference>
<dbReference type="EMBL" id="CACVAY010000140">
    <property type="protein sequence ID" value="CAA6827602.1"/>
    <property type="molecule type" value="Genomic_DNA"/>
</dbReference>
<dbReference type="GO" id="GO:0000155">
    <property type="term" value="F:phosphorelay sensor kinase activity"/>
    <property type="evidence" value="ECO:0007669"/>
    <property type="project" value="InterPro"/>
</dbReference>